<dbReference type="SUPFAM" id="SSF46785">
    <property type="entry name" value="Winged helix' DNA-binding domain"/>
    <property type="match status" value="1"/>
</dbReference>
<dbReference type="AlphaFoldDB" id="A0A5B9E9X3"/>
<dbReference type="PANTHER" id="PTHR30363">
    <property type="entry name" value="HTH-TYPE TRANSCRIPTIONAL REGULATOR SRLR-RELATED"/>
    <property type="match status" value="1"/>
</dbReference>
<proteinExistence type="predicted"/>
<name>A0A5B9E9X3_9BACT</name>
<dbReference type="EMBL" id="CP042806">
    <property type="protein sequence ID" value="QEE28922.1"/>
    <property type="molecule type" value="Genomic_DNA"/>
</dbReference>
<evidence type="ECO:0000256" key="2">
    <source>
        <dbReference type="ARBA" id="ARBA00023125"/>
    </source>
</evidence>
<evidence type="ECO:0000313" key="6">
    <source>
        <dbReference type="Proteomes" id="UP000321820"/>
    </source>
</evidence>
<dbReference type="InterPro" id="IPR037171">
    <property type="entry name" value="NagB/RpiA_transferase-like"/>
</dbReference>
<dbReference type="PRINTS" id="PR00037">
    <property type="entry name" value="HTHLACR"/>
</dbReference>
<evidence type="ECO:0000256" key="1">
    <source>
        <dbReference type="ARBA" id="ARBA00023015"/>
    </source>
</evidence>
<feature type="domain" description="HTH deoR-type" evidence="4">
    <location>
        <begin position="8"/>
        <end position="63"/>
    </location>
</feature>
<gene>
    <name evidence="5" type="ORF">FTW19_13490</name>
</gene>
<keyword evidence="1" id="KW-0805">Transcription regulation</keyword>
<dbReference type="SMART" id="SM00420">
    <property type="entry name" value="HTH_DEOR"/>
    <property type="match status" value="1"/>
</dbReference>
<evidence type="ECO:0000259" key="4">
    <source>
        <dbReference type="PROSITE" id="PS51000"/>
    </source>
</evidence>
<dbReference type="GO" id="GO:0003677">
    <property type="term" value="F:DNA binding"/>
    <property type="evidence" value="ECO:0007669"/>
    <property type="project" value="UniProtKB-KW"/>
</dbReference>
<dbReference type="InterPro" id="IPR014036">
    <property type="entry name" value="DeoR-like_C"/>
</dbReference>
<dbReference type="RefSeq" id="WP_147648120.1">
    <property type="nucleotide sequence ID" value="NZ_CP042806.1"/>
</dbReference>
<dbReference type="Gene3D" id="1.10.10.10">
    <property type="entry name" value="Winged helix-like DNA-binding domain superfamily/Winged helix DNA-binding domain"/>
    <property type="match status" value="1"/>
</dbReference>
<dbReference type="Gene3D" id="3.40.50.1360">
    <property type="match status" value="1"/>
</dbReference>
<dbReference type="Proteomes" id="UP000321820">
    <property type="component" value="Chromosome"/>
</dbReference>
<keyword evidence="2" id="KW-0238">DNA-binding</keyword>
<dbReference type="InterPro" id="IPR001034">
    <property type="entry name" value="DeoR_HTH"/>
</dbReference>
<dbReference type="SUPFAM" id="SSF100950">
    <property type="entry name" value="NagB/RpiA/CoA transferase-like"/>
    <property type="match status" value="1"/>
</dbReference>
<reference evidence="5 6" key="1">
    <citation type="submission" date="2019-08" db="EMBL/GenBank/DDBJ databases">
        <title>Complete genome sequence of Terriglobus albidus strain ORNL.</title>
        <authorList>
            <person name="Podar M."/>
        </authorList>
    </citation>
    <scope>NUCLEOTIDE SEQUENCE [LARGE SCALE GENOMIC DNA]</scope>
    <source>
        <strain evidence="5 6">ORNL</strain>
    </source>
</reference>
<dbReference type="Pfam" id="PF08220">
    <property type="entry name" value="HTH_DeoR"/>
    <property type="match status" value="1"/>
</dbReference>
<dbReference type="SMART" id="SM01134">
    <property type="entry name" value="DeoRC"/>
    <property type="match status" value="1"/>
</dbReference>
<dbReference type="Pfam" id="PF00455">
    <property type="entry name" value="DeoRC"/>
    <property type="match status" value="1"/>
</dbReference>
<evidence type="ECO:0000256" key="3">
    <source>
        <dbReference type="ARBA" id="ARBA00023163"/>
    </source>
</evidence>
<dbReference type="PROSITE" id="PS51000">
    <property type="entry name" value="HTH_DEOR_2"/>
    <property type="match status" value="1"/>
</dbReference>
<dbReference type="InterPro" id="IPR050313">
    <property type="entry name" value="Carb_Metab_HTH_regulators"/>
</dbReference>
<evidence type="ECO:0000313" key="5">
    <source>
        <dbReference type="EMBL" id="QEE28922.1"/>
    </source>
</evidence>
<dbReference type="InterPro" id="IPR036388">
    <property type="entry name" value="WH-like_DNA-bd_sf"/>
</dbReference>
<sequence length="263" mass="28560">MARGKDKQVQRHEQILSRLQAVGEITVEELCSELGASVVTIRRDLDELEQRSLLKRTRGGAMPIGPLFYEPFKKDPSFQDKIGSFAEEKRRIARKAAEMITPGATIALTGGTTTTEIIRCLNAISGITIITNTVNVAMELSSRKDIDVYVTGGHLRGNWFTLVGPLATASAGLLFADIMFLGVDGIEVNQGLTCSHPQEAEVLRILAGHSKHLVVVADSSKLGNVSKWLLCPTSSIQEIITDTGAKDEAIKPFEALGIKVHRV</sequence>
<dbReference type="GO" id="GO:0003700">
    <property type="term" value="F:DNA-binding transcription factor activity"/>
    <property type="evidence" value="ECO:0007669"/>
    <property type="project" value="InterPro"/>
</dbReference>
<keyword evidence="6" id="KW-1185">Reference proteome</keyword>
<dbReference type="PANTHER" id="PTHR30363:SF44">
    <property type="entry name" value="AGA OPERON TRANSCRIPTIONAL REPRESSOR-RELATED"/>
    <property type="match status" value="1"/>
</dbReference>
<keyword evidence="3" id="KW-0804">Transcription</keyword>
<organism evidence="5 6">
    <name type="scientific">Terriglobus albidus</name>
    <dbReference type="NCBI Taxonomy" id="1592106"/>
    <lineage>
        <taxon>Bacteria</taxon>
        <taxon>Pseudomonadati</taxon>
        <taxon>Acidobacteriota</taxon>
        <taxon>Terriglobia</taxon>
        <taxon>Terriglobales</taxon>
        <taxon>Acidobacteriaceae</taxon>
        <taxon>Terriglobus</taxon>
    </lineage>
</organism>
<dbReference type="OrthoDB" id="9797223at2"/>
<dbReference type="PROSITE" id="PS00894">
    <property type="entry name" value="HTH_DEOR_1"/>
    <property type="match status" value="1"/>
</dbReference>
<dbReference type="InterPro" id="IPR018356">
    <property type="entry name" value="Tscrpt_reg_HTH_DeoR_CS"/>
</dbReference>
<accession>A0A5B9E9X3</accession>
<dbReference type="InterPro" id="IPR036390">
    <property type="entry name" value="WH_DNA-bd_sf"/>
</dbReference>
<protein>
    <submittedName>
        <fullName evidence="5">DeoR/GlpR transcriptional regulator</fullName>
    </submittedName>
</protein>
<dbReference type="KEGG" id="talb:FTW19_13490"/>